<organism evidence="7 8">
    <name type="scientific">Nonomuraea polychroma</name>
    <dbReference type="NCBI Taxonomy" id="46176"/>
    <lineage>
        <taxon>Bacteria</taxon>
        <taxon>Bacillati</taxon>
        <taxon>Actinomycetota</taxon>
        <taxon>Actinomycetes</taxon>
        <taxon>Streptosporangiales</taxon>
        <taxon>Streptosporangiaceae</taxon>
        <taxon>Nonomuraea</taxon>
    </lineage>
</organism>
<dbReference type="GO" id="GO:0005524">
    <property type="term" value="F:ATP binding"/>
    <property type="evidence" value="ECO:0007669"/>
    <property type="project" value="UniProtKB-KW"/>
</dbReference>
<dbReference type="PROSITE" id="PS00688">
    <property type="entry name" value="SIGMA54_INTERACT_3"/>
    <property type="match status" value="1"/>
</dbReference>
<reference evidence="7 8" key="1">
    <citation type="submission" date="2019-01" db="EMBL/GenBank/DDBJ databases">
        <title>Sequencing the genomes of 1000 actinobacteria strains.</title>
        <authorList>
            <person name="Klenk H.-P."/>
        </authorList>
    </citation>
    <scope>NUCLEOTIDE SEQUENCE [LARGE SCALE GENOMIC DNA]</scope>
    <source>
        <strain evidence="7 8">DSM 43925</strain>
    </source>
</reference>
<dbReference type="Pfam" id="PF02954">
    <property type="entry name" value="HTH_8"/>
    <property type="match status" value="1"/>
</dbReference>
<dbReference type="PANTHER" id="PTHR32071">
    <property type="entry name" value="TRANSCRIPTIONAL REGULATORY PROTEIN"/>
    <property type="match status" value="1"/>
</dbReference>
<evidence type="ECO:0000256" key="1">
    <source>
        <dbReference type="ARBA" id="ARBA00022741"/>
    </source>
</evidence>
<keyword evidence="4" id="KW-0238">DNA-binding</keyword>
<dbReference type="InterPro" id="IPR009057">
    <property type="entry name" value="Homeodomain-like_sf"/>
</dbReference>
<evidence type="ECO:0000256" key="4">
    <source>
        <dbReference type="ARBA" id="ARBA00023125"/>
    </source>
</evidence>
<dbReference type="SUPFAM" id="SSF52540">
    <property type="entry name" value="P-loop containing nucleoside triphosphate hydrolases"/>
    <property type="match status" value="1"/>
</dbReference>
<dbReference type="GO" id="GO:0006355">
    <property type="term" value="P:regulation of DNA-templated transcription"/>
    <property type="evidence" value="ECO:0007669"/>
    <property type="project" value="InterPro"/>
</dbReference>
<dbReference type="Gene3D" id="1.10.8.60">
    <property type="match status" value="1"/>
</dbReference>
<dbReference type="GO" id="GO:0043565">
    <property type="term" value="F:sequence-specific DNA binding"/>
    <property type="evidence" value="ECO:0007669"/>
    <property type="project" value="InterPro"/>
</dbReference>
<dbReference type="Pfam" id="PF01590">
    <property type="entry name" value="GAF"/>
    <property type="match status" value="1"/>
</dbReference>
<dbReference type="Gene3D" id="1.10.10.60">
    <property type="entry name" value="Homeodomain-like"/>
    <property type="match status" value="1"/>
</dbReference>
<name>A0A438LYU1_9ACTN</name>
<dbReference type="RefSeq" id="WP_206641254.1">
    <property type="nucleotide sequence ID" value="NZ_SAUN01000001.1"/>
</dbReference>
<protein>
    <submittedName>
        <fullName evidence="7">Transcriptional regulator of acetoin/glycerol metabolism</fullName>
    </submittedName>
</protein>
<dbReference type="InterPro" id="IPR025944">
    <property type="entry name" value="Sigma_54_int_dom_CS"/>
</dbReference>
<keyword evidence="3" id="KW-0805">Transcription regulation</keyword>
<keyword evidence="8" id="KW-1185">Reference proteome</keyword>
<dbReference type="AlphaFoldDB" id="A0A438LYU1"/>
<evidence type="ECO:0000256" key="2">
    <source>
        <dbReference type="ARBA" id="ARBA00022840"/>
    </source>
</evidence>
<dbReference type="SUPFAM" id="SSF46689">
    <property type="entry name" value="Homeodomain-like"/>
    <property type="match status" value="1"/>
</dbReference>
<dbReference type="InterPro" id="IPR029016">
    <property type="entry name" value="GAF-like_dom_sf"/>
</dbReference>
<evidence type="ECO:0000313" key="8">
    <source>
        <dbReference type="Proteomes" id="UP000284824"/>
    </source>
</evidence>
<dbReference type="InterPro" id="IPR002078">
    <property type="entry name" value="Sigma_54_int"/>
</dbReference>
<dbReference type="InterPro" id="IPR002197">
    <property type="entry name" value="HTH_Fis"/>
</dbReference>
<feature type="domain" description="Sigma-54 factor interaction" evidence="6">
    <location>
        <begin position="415"/>
        <end position="475"/>
    </location>
</feature>
<proteinExistence type="predicted"/>
<evidence type="ECO:0000256" key="5">
    <source>
        <dbReference type="ARBA" id="ARBA00023163"/>
    </source>
</evidence>
<dbReference type="Gene3D" id="3.30.450.40">
    <property type="match status" value="1"/>
</dbReference>
<dbReference type="InterPro" id="IPR003018">
    <property type="entry name" value="GAF"/>
</dbReference>
<dbReference type="SUPFAM" id="SSF55781">
    <property type="entry name" value="GAF domain-like"/>
    <property type="match status" value="1"/>
</dbReference>
<keyword evidence="1" id="KW-0547">Nucleotide-binding</keyword>
<dbReference type="InterPro" id="IPR003593">
    <property type="entry name" value="AAA+_ATPase"/>
</dbReference>
<dbReference type="PANTHER" id="PTHR32071:SF122">
    <property type="entry name" value="SIGMA FACTOR"/>
    <property type="match status" value="1"/>
</dbReference>
<keyword evidence="2" id="KW-0067">ATP-binding</keyword>
<sequence length="550" mass="59338">MRISPSLRPEIALSWRRCEMSGLGPGAPDLRIEPDEVDPRSRLVAAAQPVLEHLAEQLGDADYCVILADRESRLVDVPIGARTLRGRLEALGVVTGGVFMEETTGTNSIATVYELRHGLAVHGEEHYLEPFKRFSCYGHPIRHPATRRLEGVLDITCLAENDSPLLGPFLARAASDIEERLLLSARRAQQHMLAAFQAAAAGRTRPVLVLGEGVVLANPAAAELLDPIDHLRLRELAADLGRRHRSEERGIELSSGRHLHVRLQAIASTDGTLFEFTDPGHARPVLVSRPQAPASTSVYIGGEPGTGRTTTARSLAGETAIPGYTSTARPPAGTGIATFDASEAAVRGEAAWLADLERSTGLLLVEDAHVLPDACAVRLRRLIERAGRRIVLTGAPFAELAGGAAALAAECASRVELAALRDRTGELPGLVRAMLDDLGVGDRVRFTPAALAALAAHPWPGNLRELRTVLRAVVAHRSAGDVTPRDLPERYQVSPRLRRMTPLERAEHDAIAAALREHDGNKLRTAQQLGISRTTLYNRMRALKITVSNS</sequence>
<gene>
    <name evidence="7" type="ORF">EDD27_1037</name>
</gene>
<accession>A0A438LYU1</accession>
<dbReference type="EMBL" id="SAUN01000001">
    <property type="protein sequence ID" value="RVX38714.1"/>
    <property type="molecule type" value="Genomic_DNA"/>
</dbReference>
<dbReference type="InterPro" id="IPR058031">
    <property type="entry name" value="AAA_lid_NorR"/>
</dbReference>
<keyword evidence="5" id="KW-0804">Transcription</keyword>
<dbReference type="InterPro" id="IPR027417">
    <property type="entry name" value="P-loop_NTPase"/>
</dbReference>
<dbReference type="Proteomes" id="UP000284824">
    <property type="component" value="Unassembled WGS sequence"/>
</dbReference>
<evidence type="ECO:0000256" key="3">
    <source>
        <dbReference type="ARBA" id="ARBA00023015"/>
    </source>
</evidence>
<evidence type="ECO:0000259" key="6">
    <source>
        <dbReference type="PROSITE" id="PS50045"/>
    </source>
</evidence>
<dbReference type="Pfam" id="PF25601">
    <property type="entry name" value="AAA_lid_14"/>
    <property type="match status" value="1"/>
</dbReference>
<dbReference type="SMART" id="SM00382">
    <property type="entry name" value="AAA"/>
    <property type="match status" value="1"/>
</dbReference>
<evidence type="ECO:0000313" key="7">
    <source>
        <dbReference type="EMBL" id="RVX38714.1"/>
    </source>
</evidence>
<comment type="caution">
    <text evidence="7">The sequence shown here is derived from an EMBL/GenBank/DDBJ whole genome shotgun (WGS) entry which is preliminary data.</text>
</comment>
<dbReference type="PRINTS" id="PR01590">
    <property type="entry name" value="HTHFIS"/>
</dbReference>
<dbReference type="PROSITE" id="PS50045">
    <property type="entry name" value="SIGMA54_INTERACT_4"/>
    <property type="match status" value="1"/>
</dbReference>